<protein>
    <submittedName>
        <fullName evidence="1">Uncharacterized protein</fullName>
    </submittedName>
</protein>
<name>X1M7L7_9ZZZZ</name>
<reference evidence="1" key="1">
    <citation type="journal article" date="2014" name="Front. Microbiol.">
        <title>High frequency of phylogenetically diverse reductive dehalogenase-homologous genes in deep subseafloor sedimentary metagenomes.</title>
        <authorList>
            <person name="Kawai M."/>
            <person name="Futagami T."/>
            <person name="Toyoda A."/>
            <person name="Takaki Y."/>
            <person name="Nishi S."/>
            <person name="Hori S."/>
            <person name="Arai W."/>
            <person name="Tsubouchi T."/>
            <person name="Morono Y."/>
            <person name="Uchiyama I."/>
            <person name="Ito T."/>
            <person name="Fujiyama A."/>
            <person name="Inagaki F."/>
            <person name="Takami H."/>
        </authorList>
    </citation>
    <scope>NUCLEOTIDE SEQUENCE</scope>
    <source>
        <strain evidence="1">Expedition CK06-06</strain>
    </source>
</reference>
<comment type="caution">
    <text evidence="1">The sequence shown here is derived from an EMBL/GenBank/DDBJ whole genome shotgun (WGS) entry which is preliminary data.</text>
</comment>
<dbReference type="EMBL" id="BARV01023077">
    <property type="protein sequence ID" value="GAI27303.1"/>
    <property type="molecule type" value="Genomic_DNA"/>
</dbReference>
<sequence length="128" mass="13885">FSSVCVGMSNVTVLNSNVAAVLDKTTLSQADMEVFKEYAAATCSGYCAGCADICNAALADVSYVSDIMRYLMYYNSYGNRDRARELFAQIPANVRSKLLSTDYGTAEAHCPQHLPIHELVIEAVSKLA</sequence>
<proteinExistence type="predicted"/>
<organism evidence="1">
    <name type="scientific">marine sediment metagenome</name>
    <dbReference type="NCBI Taxonomy" id="412755"/>
    <lineage>
        <taxon>unclassified sequences</taxon>
        <taxon>metagenomes</taxon>
        <taxon>ecological metagenomes</taxon>
    </lineage>
</organism>
<feature type="non-terminal residue" evidence="1">
    <location>
        <position position="1"/>
    </location>
</feature>
<dbReference type="AlphaFoldDB" id="X1M7L7"/>
<evidence type="ECO:0000313" key="1">
    <source>
        <dbReference type="EMBL" id="GAI27303.1"/>
    </source>
</evidence>
<gene>
    <name evidence="1" type="ORF">S06H3_37919</name>
</gene>
<accession>X1M7L7</accession>